<dbReference type="Gene3D" id="3.40.50.300">
    <property type="entry name" value="P-loop containing nucleotide triphosphate hydrolases"/>
    <property type="match status" value="1"/>
</dbReference>
<dbReference type="InterPro" id="IPR027417">
    <property type="entry name" value="P-loop_NTPase"/>
</dbReference>
<keyword evidence="2" id="KW-1185">Reference proteome</keyword>
<protein>
    <recommendedName>
        <fullName evidence="3">Phage terminase-like protein, large subunit, contains N-terminal HTH domain</fullName>
    </recommendedName>
</protein>
<dbReference type="AlphaFoldDB" id="A0A1H0U4G9"/>
<evidence type="ECO:0000313" key="1">
    <source>
        <dbReference type="EMBL" id="SDP60885.1"/>
    </source>
</evidence>
<dbReference type="Proteomes" id="UP000199497">
    <property type="component" value="Unassembled WGS sequence"/>
</dbReference>
<organism evidence="1 2">
    <name type="scientific">Actinopolyspora xinjiangensis</name>
    <dbReference type="NCBI Taxonomy" id="405564"/>
    <lineage>
        <taxon>Bacteria</taxon>
        <taxon>Bacillati</taxon>
        <taxon>Actinomycetota</taxon>
        <taxon>Actinomycetes</taxon>
        <taxon>Actinopolysporales</taxon>
        <taxon>Actinopolysporaceae</taxon>
        <taxon>Actinopolyspora</taxon>
    </lineage>
</organism>
<reference evidence="2" key="1">
    <citation type="submission" date="2016-10" db="EMBL/GenBank/DDBJ databases">
        <authorList>
            <person name="Varghese N."/>
            <person name="Submissions S."/>
        </authorList>
    </citation>
    <scope>NUCLEOTIDE SEQUENCE [LARGE SCALE GENOMIC DNA]</scope>
    <source>
        <strain evidence="2">DSM 46732</strain>
    </source>
</reference>
<accession>A0A1H0U4G9</accession>
<sequence length="501" mass="55221">MQTSPPESLHGALHPRVEVAPPYVESFGAEAIELASRAGLELDFWQQQAVTLMLAAREDGKWSCFEYGEIVARQNGKGGILEARALAALFLLGERLIMWSAHEYKTAMEAFLRMRTHVGRLIDAGLVDDDDIKVNNTNGEEGFERLDTGQRLKFIARSKSSGRGFSGDVNIIDEAFAYTSSQQAALMPTMNARPNPQIIYTSSPPLDGESGAPLFALRARADAGGDDSLGWRDWGAEGDLERLDEIDLDDRELWAATNPALGIRITEETIARNRRSMGHEEFAREILGIWPRQADSNGGVIDPAAWLDLLDGESQAGDDIAFAVEVSLNREWTSITAWSMREDRLGHAEVIDRRPGTQWVIDRLLDLRDRWNPVGIGVDAKGPSISLVSDLEAAGITRAEDPDKPKRSELVVFSLQDMAAAYGQFLDAASQRTFRHIGQGELDTAVHGARARPVGDVEVLGRKNVEVDISPLTGVIVARRVFVTRIDQIKKPKRAPKFAFV</sequence>
<evidence type="ECO:0000313" key="2">
    <source>
        <dbReference type="Proteomes" id="UP000199497"/>
    </source>
</evidence>
<dbReference type="EMBL" id="FNJR01000006">
    <property type="protein sequence ID" value="SDP60885.1"/>
    <property type="molecule type" value="Genomic_DNA"/>
</dbReference>
<gene>
    <name evidence="1" type="ORF">SAMN04487905_10632</name>
</gene>
<name>A0A1H0U4G9_9ACTN</name>
<proteinExistence type="predicted"/>
<dbReference type="STRING" id="405564.SAMN04487905_10632"/>
<evidence type="ECO:0008006" key="3">
    <source>
        <dbReference type="Google" id="ProtNLM"/>
    </source>
</evidence>